<evidence type="ECO:0000313" key="4">
    <source>
        <dbReference type="Proteomes" id="UP000247512"/>
    </source>
</evidence>
<gene>
    <name evidence="1" type="ORF">B0W47_13975</name>
    <name evidence="2" type="ORF">CDI09_16215</name>
</gene>
<dbReference type="EMBL" id="NIRT01000052">
    <property type="protein sequence ID" value="PYD64966.1"/>
    <property type="molecule type" value="Genomic_DNA"/>
</dbReference>
<evidence type="ECO:0000313" key="3">
    <source>
        <dbReference type="Proteomes" id="UP000189683"/>
    </source>
</evidence>
<accession>A0A9N7CPL1</accession>
<dbReference type="Proteomes" id="UP000247512">
    <property type="component" value="Unassembled WGS sequence"/>
</dbReference>
<dbReference type="Proteomes" id="UP000189683">
    <property type="component" value="Chromosome"/>
</dbReference>
<dbReference type="KEGG" id="kna:B0W47_13975"/>
<reference evidence="3" key="1">
    <citation type="submission" date="2017-02" db="EMBL/GenBank/DDBJ databases">
        <title>zhang.</title>
        <authorList>
            <person name="Zhang H."/>
        </authorList>
    </citation>
    <scope>NUCLEOTIDE SEQUENCE [LARGE SCALE GENOMIC DNA]</scope>
    <source>
        <strain evidence="3">RZS01</strain>
    </source>
</reference>
<dbReference type="OrthoDB" id="7280620at2"/>
<organism evidence="1 3">
    <name type="scientific">Komagataeibacter nataicola</name>
    <dbReference type="NCBI Taxonomy" id="265960"/>
    <lineage>
        <taxon>Bacteria</taxon>
        <taxon>Pseudomonadati</taxon>
        <taxon>Pseudomonadota</taxon>
        <taxon>Alphaproteobacteria</taxon>
        <taxon>Acetobacterales</taxon>
        <taxon>Acetobacteraceae</taxon>
        <taxon>Komagataeibacter</taxon>
    </lineage>
</organism>
<sequence>MAIATAVQRGHFVYVYDEKGHQLTAIPAGSQPTDGLQGYTGTTVSVRRGAFIYVHDERGRQLSATPAR</sequence>
<evidence type="ECO:0000313" key="2">
    <source>
        <dbReference type="EMBL" id="PYD64966.1"/>
    </source>
</evidence>
<keyword evidence="4" id="KW-1185">Reference proteome</keyword>
<dbReference type="RefSeq" id="WP_010510745.1">
    <property type="nucleotide sequence ID" value="NZ_CP019875.1"/>
</dbReference>
<name>A0A9N7CPL1_9PROT</name>
<reference evidence="1" key="2">
    <citation type="submission" date="2017-02" db="EMBL/GenBank/DDBJ databases">
        <authorList>
            <person name="Zhang H."/>
        </authorList>
    </citation>
    <scope>NUCLEOTIDE SEQUENCE</scope>
    <source>
        <strain evidence="1">RZS01</strain>
    </source>
</reference>
<evidence type="ECO:0000313" key="1">
    <source>
        <dbReference type="EMBL" id="AQU88384.1"/>
    </source>
</evidence>
<reference evidence="2 4" key="3">
    <citation type="submission" date="2017-06" db="EMBL/GenBank/DDBJ databases">
        <title>A draft genome sequence of Komagataeibacter nataicola LMG 1536.</title>
        <authorList>
            <person name="Skraban J."/>
            <person name="Cleenwerck I."/>
            <person name="Vandamme P."/>
            <person name="Trcek J."/>
        </authorList>
    </citation>
    <scope>NUCLEOTIDE SEQUENCE [LARGE SCALE GENOMIC DNA]</scope>
    <source>
        <strain evidence="2 4">LMG 1536</strain>
    </source>
</reference>
<dbReference type="AlphaFoldDB" id="A0A9N7CPL1"/>
<dbReference type="EMBL" id="CP019875">
    <property type="protein sequence ID" value="AQU88384.1"/>
    <property type="molecule type" value="Genomic_DNA"/>
</dbReference>
<protein>
    <submittedName>
        <fullName evidence="1">Uncharacterized protein</fullName>
    </submittedName>
</protein>
<proteinExistence type="predicted"/>